<dbReference type="AlphaFoldDB" id="A0A1W2C2P0"/>
<dbReference type="InterPro" id="IPR004839">
    <property type="entry name" value="Aminotransferase_I/II_large"/>
</dbReference>
<keyword evidence="2" id="KW-0808">Transferase</keyword>
<dbReference type="Gene3D" id="3.90.1150.10">
    <property type="entry name" value="Aspartate Aminotransferase, domain 1"/>
    <property type="match status" value="2"/>
</dbReference>
<dbReference type="Proteomes" id="UP000192418">
    <property type="component" value="Unassembled WGS sequence"/>
</dbReference>
<dbReference type="CDD" id="cd00609">
    <property type="entry name" value="AAT_like"/>
    <property type="match status" value="1"/>
</dbReference>
<dbReference type="PANTHER" id="PTHR42691:SF1">
    <property type="entry name" value="ASPARTATE AMINOTRANSFERASE YHDR-RELATED"/>
    <property type="match status" value="1"/>
</dbReference>
<reference evidence="2 3" key="1">
    <citation type="submission" date="2017-04" db="EMBL/GenBank/DDBJ databases">
        <authorList>
            <person name="Afonso C.L."/>
            <person name="Miller P.J."/>
            <person name="Scott M.A."/>
            <person name="Spackman E."/>
            <person name="Goraichik I."/>
            <person name="Dimitrov K.M."/>
            <person name="Suarez D.L."/>
            <person name="Swayne D.E."/>
        </authorList>
    </citation>
    <scope>NUCLEOTIDE SEQUENCE [LARGE SCALE GENOMIC DNA]</scope>
    <source>
        <strain evidence="2 3">DSM 3385</strain>
    </source>
</reference>
<dbReference type="PANTHER" id="PTHR42691">
    <property type="entry name" value="ASPARTATE AMINOTRANSFERASE YHDR-RELATED"/>
    <property type="match status" value="1"/>
</dbReference>
<dbReference type="InterPro" id="IPR015422">
    <property type="entry name" value="PyrdxlP-dep_Trfase_small"/>
</dbReference>
<evidence type="ECO:0000313" key="2">
    <source>
        <dbReference type="EMBL" id="SMC79507.1"/>
    </source>
</evidence>
<dbReference type="OrthoDB" id="9804474at2"/>
<dbReference type="InterPro" id="IPR015421">
    <property type="entry name" value="PyrdxlP-dep_Trfase_major"/>
</dbReference>
<protein>
    <submittedName>
        <fullName evidence="2">Aspartate aminotransferase</fullName>
    </submittedName>
</protein>
<accession>A0A1W2C2P0</accession>
<dbReference type="Gene3D" id="3.40.640.10">
    <property type="entry name" value="Type I PLP-dependent aspartate aminotransferase-like (Major domain)"/>
    <property type="match status" value="1"/>
</dbReference>
<evidence type="ECO:0000313" key="3">
    <source>
        <dbReference type="Proteomes" id="UP000192418"/>
    </source>
</evidence>
<name>A0A1W2C2P0_9BACT</name>
<dbReference type="STRING" id="1121400.SAMN02746065_110100"/>
<dbReference type="NCBIfam" id="NF005305">
    <property type="entry name" value="PRK06836.1"/>
    <property type="match status" value="1"/>
</dbReference>
<keyword evidence="2" id="KW-0032">Aminotransferase</keyword>
<dbReference type="Pfam" id="PF00155">
    <property type="entry name" value="Aminotran_1_2"/>
    <property type="match status" value="1"/>
</dbReference>
<dbReference type="SUPFAM" id="SSF53383">
    <property type="entry name" value="PLP-dependent transferases"/>
    <property type="match status" value="1"/>
</dbReference>
<keyword evidence="3" id="KW-1185">Reference proteome</keyword>
<dbReference type="GO" id="GO:0030170">
    <property type="term" value="F:pyridoxal phosphate binding"/>
    <property type="evidence" value="ECO:0007669"/>
    <property type="project" value="InterPro"/>
</dbReference>
<dbReference type="InterPro" id="IPR015424">
    <property type="entry name" value="PyrdxlP-dep_Trfase"/>
</dbReference>
<gene>
    <name evidence="2" type="ORF">SAMN02746065_110100</name>
</gene>
<organism evidence="2 3">
    <name type="scientific">Desulfocicer vacuolatum DSM 3385</name>
    <dbReference type="NCBI Taxonomy" id="1121400"/>
    <lineage>
        <taxon>Bacteria</taxon>
        <taxon>Pseudomonadati</taxon>
        <taxon>Thermodesulfobacteriota</taxon>
        <taxon>Desulfobacteria</taxon>
        <taxon>Desulfobacterales</taxon>
        <taxon>Desulfobacteraceae</taxon>
        <taxon>Desulfocicer</taxon>
    </lineage>
</organism>
<sequence length="391" mass="43009">MIASKIEQAMTTSSWIRKMFEEGTRLKAIHGEDNVFDFSLGNPNLRPPKAFHDALETAVAQGKEQGHGYMSNVGFPHVREAIAKTLKVQQAKDVTPEDIVLSCGAAGGLNIVLKALLNPGETVLVPAPFFPDYHFYALNHGGTLETVATREDFTLDMDAFDAAITEKTRVVIINSPNNPTGQIYSRESLDALGVLLEKKSRQYGREIYLVSDEPYRKIVFNDTEVPPVFASYANTIVVSSHSKDLSLAGERIGCVVINPDLTHKKDMRNALALANRVLGFVNAPALMQRVLPFLQDASVDIDAYRRKRDIFCDGLTDAGYNFTVPPGAFYIFPSSPVPDDVAFVKALQDELILAVPGRGFGGPGHFRLAFCVADEVIENSLPAFKRVMEKF</sequence>
<dbReference type="RefSeq" id="WP_084069297.1">
    <property type="nucleotide sequence ID" value="NZ_FWXY01000010.1"/>
</dbReference>
<feature type="domain" description="Aminotransferase class I/classII large" evidence="1">
    <location>
        <begin position="35"/>
        <end position="379"/>
    </location>
</feature>
<proteinExistence type="predicted"/>
<dbReference type="GO" id="GO:0008483">
    <property type="term" value="F:transaminase activity"/>
    <property type="evidence" value="ECO:0007669"/>
    <property type="project" value="UniProtKB-KW"/>
</dbReference>
<dbReference type="EMBL" id="FWXY01000010">
    <property type="protein sequence ID" value="SMC79507.1"/>
    <property type="molecule type" value="Genomic_DNA"/>
</dbReference>
<evidence type="ECO:0000259" key="1">
    <source>
        <dbReference type="Pfam" id="PF00155"/>
    </source>
</evidence>